<dbReference type="STRING" id="797277.SAMN05216198_2835"/>
<feature type="transmembrane region" description="Helical" evidence="2">
    <location>
        <begin position="395"/>
        <end position="414"/>
    </location>
</feature>
<keyword evidence="2" id="KW-0812">Transmembrane</keyword>
<organism evidence="3 4">
    <name type="scientific">Halopseudomonas litoralis</name>
    <dbReference type="NCBI Taxonomy" id="797277"/>
    <lineage>
        <taxon>Bacteria</taxon>
        <taxon>Pseudomonadati</taxon>
        <taxon>Pseudomonadota</taxon>
        <taxon>Gammaproteobacteria</taxon>
        <taxon>Pseudomonadales</taxon>
        <taxon>Pseudomonadaceae</taxon>
        <taxon>Halopseudomonas</taxon>
    </lineage>
</organism>
<reference evidence="4" key="1">
    <citation type="submission" date="2016-10" db="EMBL/GenBank/DDBJ databases">
        <authorList>
            <person name="Varghese N."/>
            <person name="Submissions S."/>
        </authorList>
    </citation>
    <scope>NUCLEOTIDE SEQUENCE [LARGE SCALE GENOMIC DNA]</scope>
    <source>
        <strain evidence="4">2SM5</strain>
    </source>
</reference>
<name>A0A1H1V917_9GAMM</name>
<feature type="transmembrane region" description="Helical" evidence="2">
    <location>
        <begin position="488"/>
        <end position="511"/>
    </location>
</feature>
<evidence type="ECO:0000313" key="3">
    <source>
        <dbReference type="EMBL" id="SDS80749.1"/>
    </source>
</evidence>
<proteinExistence type="predicted"/>
<accession>A0A1H1V917</accession>
<feature type="transmembrane region" description="Helical" evidence="2">
    <location>
        <begin position="458"/>
        <end position="476"/>
    </location>
</feature>
<dbReference type="AlphaFoldDB" id="A0A1H1V917"/>
<dbReference type="PANTHER" id="PTHR34219:SF4">
    <property type="entry name" value="PEPSY DOMAIN-CONTAINING PROTEIN"/>
    <property type="match status" value="1"/>
</dbReference>
<sequence>MKQLGFRQTNAWLHTWTGLLLGWLLYAVFLTGTLSFFHQEISFWMKPELHGSVAGDGSAERAIARLHQLAPDAAQWNINLPTERNPALDVQWFAQGERIGKGGGQRLSLDAATGEPITPRETRGGGFLYRFHFELYGLPRVTARWIVGIATMVMLVAIVSGVVTHKKIFKDFFTFRPRKGQRSWLDAHNATAVLALPFHFMITYSGLLLFMYMLMPWGVNSAYQGDMQAYFSEAGNRRGAPERSADQPSREPMTAELSAIAPLLAQVQQHWPRGAASIQISNPNTQRAQIELREQGSDSLLERGRGQRMRFDGVTGAALEMPATPPTSTTNAVYNVFSSLHLIRFAGPPLRWLFFISGLLGTAMIATGLVLWVVKRLPERRKLGRTPFGHRLVEVLNVGTVAGLPLAITAYFWANRLLPAGLAQRSDWEIRSFLITWLLCLLHPLLRSHKRAWQEQLIAAAVLFAGLPLFSLALPHSGLLHTLTTGKWLLAGMDLTLLASAALLGWAAYALGRHQPAAARSPQRQPRKTMATTEEVSA</sequence>
<keyword evidence="2" id="KW-1133">Transmembrane helix</keyword>
<dbReference type="OrthoDB" id="9776609at2"/>
<dbReference type="Pfam" id="PF03929">
    <property type="entry name" value="PepSY_TM"/>
    <property type="match status" value="1"/>
</dbReference>
<feature type="transmembrane region" description="Helical" evidence="2">
    <location>
        <begin position="12"/>
        <end position="37"/>
    </location>
</feature>
<evidence type="ECO:0000256" key="2">
    <source>
        <dbReference type="SAM" id="Phobius"/>
    </source>
</evidence>
<dbReference type="InterPro" id="IPR005625">
    <property type="entry name" value="PepSY-ass_TM"/>
</dbReference>
<evidence type="ECO:0000256" key="1">
    <source>
        <dbReference type="SAM" id="MobiDB-lite"/>
    </source>
</evidence>
<keyword evidence="4" id="KW-1185">Reference proteome</keyword>
<evidence type="ECO:0000313" key="4">
    <source>
        <dbReference type="Proteomes" id="UP000243426"/>
    </source>
</evidence>
<feature type="region of interest" description="Disordered" evidence="1">
    <location>
        <begin position="518"/>
        <end position="538"/>
    </location>
</feature>
<protein>
    <submittedName>
        <fullName evidence="3">Uncharacterized iron-regulated membrane protein</fullName>
    </submittedName>
</protein>
<feature type="transmembrane region" description="Helical" evidence="2">
    <location>
        <begin position="352"/>
        <end position="374"/>
    </location>
</feature>
<feature type="transmembrane region" description="Helical" evidence="2">
    <location>
        <begin position="190"/>
        <end position="214"/>
    </location>
</feature>
<dbReference type="RefSeq" id="WP_090274357.1">
    <property type="nucleotide sequence ID" value="NZ_LT629748.1"/>
</dbReference>
<dbReference type="EMBL" id="LT629748">
    <property type="protein sequence ID" value="SDS80749.1"/>
    <property type="molecule type" value="Genomic_DNA"/>
</dbReference>
<feature type="transmembrane region" description="Helical" evidence="2">
    <location>
        <begin position="145"/>
        <end position="169"/>
    </location>
</feature>
<gene>
    <name evidence="3" type="ORF">SAMN05216198_2835</name>
</gene>
<dbReference type="PANTHER" id="PTHR34219">
    <property type="entry name" value="IRON-REGULATED INNER MEMBRANE PROTEIN-RELATED"/>
    <property type="match status" value="1"/>
</dbReference>
<dbReference type="Proteomes" id="UP000243426">
    <property type="component" value="Chromosome I"/>
</dbReference>
<feature type="transmembrane region" description="Helical" evidence="2">
    <location>
        <begin position="430"/>
        <end position="446"/>
    </location>
</feature>
<keyword evidence="2" id="KW-0472">Membrane</keyword>